<organism evidence="2 3">
    <name type="scientific">Paraburkholderia solisilvae</name>
    <dbReference type="NCBI Taxonomy" id="624376"/>
    <lineage>
        <taxon>Bacteria</taxon>
        <taxon>Pseudomonadati</taxon>
        <taxon>Pseudomonadota</taxon>
        <taxon>Betaproteobacteria</taxon>
        <taxon>Burkholderiales</taxon>
        <taxon>Burkholderiaceae</taxon>
        <taxon>Paraburkholderia</taxon>
    </lineage>
</organism>
<evidence type="ECO:0008006" key="4">
    <source>
        <dbReference type="Google" id="ProtNLM"/>
    </source>
</evidence>
<evidence type="ECO:0000256" key="1">
    <source>
        <dbReference type="SAM" id="SignalP"/>
    </source>
</evidence>
<accession>A0A6J5ESB2</accession>
<name>A0A6J5ESB2_9BURK</name>
<dbReference type="Proteomes" id="UP000494329">
    <property type="component" value="Unassembled WGS sequence"/>
</dbReference>
<gene>
    <name evidence="2" type="ORF">LMG29739_05393</name>
</gene>
<evidence type="ECO:0000313" key="3">
    <source>
        <dbReference type="Proteomes" id="UP000494329"/>
    </source>
</evidence>
<dbReference type="AlphaFoldDB" id="A0A6J5ESB2"/>
<protein>
    <recommendedName>
        <fullName evidence="4">DUF5666 domain-containing protein</fullName>
    </recommendedName>
</protein>
<dbReference type="RefSeq" id="WP_175114533.1">
    <property type="nucleotide sequence ID" value="NZ_CADIKF010000059.1"/>
</dbReference>
<reference evidence="2 3" key="1">
    <citation type="submission" date="2020-04" db="EMBL/GenBank/DDBJ databases">
        <authorList>
            <person name="De Canck E."/>
        </authorList>
    </citation>
    <scope>NUCLEOTIDE SEQUENCE [LARGE SCALE GENOMIC DNA]</scope>
    <source>
        <strain evidence="2 3">LMG 29739</strain>
    </source>
</reference>
<feature type="signal peptide" evidence="1">
    <location>
        <begin position="1"/>
        <end position="22"/>
    </location>
</feature>
<dbReference type="EMBL" id="CADIKF010000059">
    <property type="protein sequence ID" value="CAB3768834.1"/>
    <property type="molecule type" value="Genomic_DNA"/>
</dbReference>
<evidence type="ECO:0000313" key="2">
    <source>
        <dbReference type="EMBL" id="CAB3768834.1"/>
    </source>
</evidence>
<sequence length="196" mass="20561">MKKAMGAAALIAMAYIAQPAWAQDTLASAAQGVVGAVEPVHIQAKIVGIDAAARTVTLQGADGRTAIILVSDQVPGFDKLKVGDHVDAQYKNALLVTAEKVKGADKGIRERVETQVYQPASGGYQSARQIEVLATVQKIDRKKRTVTLRGAYQTQTLDVGPDVDLKDLKVGDTVHAVFVSAAAVKITPSGASTAKQ</sequence>
<proteinExistence type="predicted"/>
<keyword evidence="3" id="KW-1185">Reference proteome</keyword>
<feature type="chain" id="PRO_5027084048" description="DUF5666 domain-containing protein" evidence="1">
    <location>
        <begin position="23"/>
        <end position="196"/>
    </location>
</feature>
<keyword evidence="1" id="KW-0732">Signal</keyword>